<name>A0A316UBT7_9BASI</name>
<feature type="compositionally biased region" description="Basic and acidic residues" evidence="1">
    <location>
        <begin position="834"/>
        <end position="845"/>
    </location>
</feature>
<feature type="region of interest" description="Disordered" evidence="1">
    <location>
        <begin position="436"/>
        <end position="468"/>
    </location>
</feature>
<feature type="compositionally biased region" description="Low complexity" evidence="1">
    <location>
        <begin position="1039"/>
        <end position="1051"/>
    </location>
</feature>
<dbReference type="EMBL" id="KZ819323">
    <property type="protein sequence ID" value="PWN22314.1"/>
    <property type="molecule type" value="Genomic_DNA"/>
</dbReference>
<feature type="region of interest" description="Disordered" evidence="1">
    <location>
        <begin position="594"/>
        <end position="703"/>
    </location>
</feature>
<protein>
    <submittedName>
        <fullName evidence="2">Uncharacterized protein</fullName>
    </submittedName>
</protein>
<feature type="compositionally biased region" description="Basic and acidic residues" evidence="1">
    <location>
        <begin position="674"/>
        <end position="699"/>
    </location>
</feature>
<feature type="compositionally biased region" description="Basic and acidic residues" evidence="1">
    <location>
        <begin position="16"/>
        <end position="37"/>
    </location>
</feature>
<feature type="compositionally biased region" description="Polar residues" evidence="1">
    <location>
        <begin position="952"/>
        <end position="966"/>
    </location>
</feature>
<feature type="region of interest" description="Disordered" evidence="1">
    <location>
        <begin position="1"/>
        <end position="109"/>
    </location>
</feature>
<feature type="region of interest" description="Disordered" evidence="1">
    <location>
        <begin position="830"/>
        <end position="898"/>
    </location>
</feature>
<dbReference type="RefSeq" id="XP_025349474.1">
    <property type="nucleotide sequence ID" value="XM_025491951.1"/>
</dbReference>
<feature type="region of interest" description="Disordered" evidence="1">
    <location>
        <begin position="344"/>
        <end position="393"/>
    </location>
</feature>
<feature type="region of interest" description="Disordered" evidence="1">
    <location>
        <begin position="1073"/>
        <end position="1102"/>
    </location>
</feature>
<dbReference type="AlphaFoldDB" id="A0A316UBT7"/>
<feature type="compositionally biased region" description="Basic and acidic residues" evidence="1">
    <location>
        <begin position="978"/>
        <end position="1003"/>
    </location>
</feature>
<dbReference type="Proteomes" id="UP000245942">
    <property type="component" value="Unassembled WGS sequence"/>
</dbReference>
<feature type="compositionally biased region" description="Polar residues" evidence="1">
    <location>
        <begin position="728"/>
        <end position="737"/>
    </location>
</feature>
<evidence type="ECO:0000313" key="3">
    <source>
        <dbReference type="Proteomes" id="UP000245942"/>
    </source>
</evidence>
<feature type="region of interest" description="Disordered" evidence="1">
    <location>
        <begin position="518"/>
        <end position="573"/>
    </location>
</feature>
<dbReference type="GeneID" id="37013685"/>
<feature type="compositionally biased region" description="Polar residues" evidence="1">
    <location>
        <begin position="1"/>
        <end position="15"/>
    </location>
</feature>
<sequence>MASSGASHDATSQSSHHGDDAQKQIPDEEAHTSDEHQAQALANSPRLKHLTDSQDPSLPSQGPPLQHPQLYDIHVLAEPYSSEAQSSPHRVIPIQRDQDNSTHASELIRPYDPLNGCPWSPDPEPVLCKSPGAEVRDGICPIQLYDVPAEGSYKVSPPPIPPRRSSSGLHMPSLLSRSRTRSVPSMSSLTRPGFGSRRHTGPLSSSSGLDVIPEARTSISDQEDPPQVAASRRPSSPERSRSPLVPRDSQSRQSNHRETVAMLSRASAPSLSVCEMFDVNPARDGAQSTTSATASTSSLAPVIGQISGLDEQRPLQWFLDDISISCDSPADSPSLGRHFTDEEARISASATPMDNRSEVRQEITSRPLPTEEPPRIEASAGPSHSPKTQSRTKELLRSVKSKLFLVGEDSTWLRRRTRSTPYVLAKPAEVVRRQLSPISSTVRGGRFSPPSPVPSLPLSPSTSSSLHTTDSERLVGWSRSDLNAIFLAAGDVQNVTAGDIGPVICPDALGVLTVRNPDASQEEVPPVPVVARGPSSRSTQGLGIEAESADRPRRSRSTCAPGRPAGRIVTPYASERSLSDSAFRHPSVTSIATSYPSFSSLAPSHRSASISGPLPPQRPPRDRRRRRTDQAKASQPAEPMRSRTVNLPVTSVDASVAQEPPISPSHSASFASVKCRDGHADKTEMALSNKDRPQAHEAVQDTALLNLLPSGELTPLRKPSLDSFVSASLTSSPQTTAGVEEKIGSAGRVAKKAADTSQGVPFPTGSRPPSEIASPGPQDDDDQGKPSSPSDPAEGKTTWHPSDDEPAKVMSGSPAPAALGYAVPQVAAPAEPVLTRREQKQRARDPLPPLSSLRPFVFSESSGEITWPKAPSSTLQGGMQASRDALQAAEAARNGSQEERFFGSAEAVAAMRSFSQASSLSLGTAASERDSWRDAVTHLSPSGSVLDHSGSGADSLQVNRNGSSVRSEGAGSDGTLSAREKRTESPREYAQQQEEKVPVGRMERLSTGTFGIGVLSELELPTADTVQPKGPAKGKAKGKSSSSRPATTTSTIGYQKSDIEAWRLASEIVAAASASPGGGAGAAGSTSLSTAPSNSTSLSISNPISISNSAADLSSGALSTSISNSTSIDTSPSTSISTASMSTSMSRSRSTARSSVPSSASSRPATAPFRLQGIVASLRV</sequence>
<feature type="region of interest" description="Disordered" evidence="1">
    <location>
        <begin position="1018"/>
        <end position="1056"/>
    </location>
</feature>
<accession>A0A316UBT7</accession>
<gene>
    <name evidence="2" type="ORF">BCV69DRAFT_281323</name>
</gene>
<feature type="region of interest" description="Disordered" evidence="1">
    <location>
        <begin position="919"/>
        <end position="1003"/>
    </location>
</feature>
<feature type="compositionally biased region" description="Polar residues" evidence="1">
    <location>
        <begin position="594"/>
        <end position="610"/>
    </location>
</feature>
<feature type="compositionally biased region" description="Low complexity" evidence="1">
    <location>
        <begin position="1083"/>
        <end position="1102"/>
    </location>
</feature>
<proteinExistence type="predicted"/>
<feature type="compositionally biased region" description="Basic and acidic residues" evidence="1">
    <location>
        <begin position="927"/>
        <end position="936"/>
    </location>
</feature>
<keyword evidence="3" id="KW-1185">Reference proteome</keyword>
<evidence type="ECO:0000256" key="1">
    <source>
        <dbReference type="SAM" id="MobiDB-lite"/>
    </source>
</evidence>
<feature type="region of interest" description="Disordered" evidence="1">
    <location>
        <begin position="150"/>
        <end position="266"/>
    </location>
</feature>
<feature type="compositionally biased region" description="Polar residues" evidence="1">
    <location>
        <begin position="643"/>
        <end position="653"/>
    </location>
</feature>
<feature type="region of interest" description="Disordered" evidence="1">
    <location>
        <begin position="728"/>
        <end position="816"/>
    </location>
</feature>
<reference evidence="2 3" key="1">
    <citation type="journal article" date="2018" name="Mol. Biol. Evol.">
        <title>Broad Genomic Sampling Reveals a Smut Pathogenic Ancestry of the Fungal Clade Ustilaginomycotina.</title>
        <authorList>
            <person name="Kijpornyongpan T."/>
            <person name="Mondo S.J."/>
            <person name="Barry K."/>
            <person name="Sandor L."/>
            <person name="Lee J."/>
            <person name="Lipzen A."/>
            <person name="Pangilinan J."/>
            <person name="LaButti K."/>
            <person name="Hainaut M."/>
            <person name="Henrissat B."/>
            <person name="Grigoriev I.V."/>
            <person name="Spatafora J.W."/>
            <person name="Aime M.C."/>
        </authorList>
    </citation>
    <scope>NUCLEOTIDE SEQUENCE [LARGE SCALE GENOMIC DNA]</scope>
    <source>
        <strain evidence="2 3">MCA 4718</strain>
    </source>
</reference>
<evidence type="ECO:0000313" key="2">
    <source>
        <dbReference type="EMBL" id="PWN22314.1"/>
    </source>
</evidence>
<feature type="compositionally biased region" description="Polar residues" evidence="1">
    <location>
        <begin position="175"/>
        <end position="190"/>
    </location>
</feature>
<organism evidence="2 3">
    <name type="scientific">Pseudomicrostroma glucosiphilum</name>
    <dbReference type="NCBI Taxonomy" id="1684307"/>
    <lineage>
        <taxon>Eukaryota</taxon>
        <taxon>Fungi</taxon>
        <taxon>Dikarya</taxon>
        <taxon>Basidiomycota</taxon>
        <taxon>Ustilaginomycotina</taxon>
        <taxon>Exobasidiomycetes</taxon>
        <taxon>Microstromatales</taxon>
        <taxon>Microstromatales incertae sedis</taxon>
        <taxon>Pseudomicrostroma</taxon>
    </lineage>
</organism>
<feature type="region of interest" description="Disordered" evidence="1">
    <location>
        <begin position="1116"/>
        <end position="1167"/>
    </location>
</feature>